<accession>A0ACC6PNL0</accession>
<dbReference type="EMBL" id="JBBKAJ010000022">
    <property type="protein sequence ID" value="MEJ8632938.1"/>
    <property type="molecule type" value="Genomic_DNA"/>
</dbReference>
<keyword evidence="2" id="KW-1185">Reference proteome</keyword>
<evidence type="ECO:0000313" key="1">
    <source>
        <dbReference type="EMBL" id="MEJ8632938.1"/>
    </source>
</evidence>
<reference evidence="1" key="1">
    <citation type="submission" date="2024-03" db="EMBL/GenBank/DDBJ databases">
        <title>Novel Streptomyces species of biotechnological and ecological value are a feature of Machair soil.</title>
        <authorList>
            <person name="Prole J.R."/>
            <person name="Goodfellow M."/>
            <person name="Allenby N."/>
            <person name="Ward A.C."/>
        </authorList>
    </citation>
    <scope>NUCLEOTIDE SEQUENCE</scope>
    <source>
        <strain evidence="1">MS2.AVA.5</strain>
    </source>
</reference>
<dbReference type="Proteomes" id="UP001377168">
    <property type="component" value="Unassembled WGS sequence"/>
</dbReference>
<evidence type="ECO:0000313" key="2">
    <source>
        <dbReference type="Proteomes" id="UP001377168"/>
    </source>
</evidence>
<organism evidence="1 2">
    <name type="scientific">Streptomyces achmelvichensis</name>
    <dbReference type="NCBI Taxonomy" id="3134111"/>
    <lineage>
        <taxon>Bacteria</taxon>
        <taxon>Bacillati</taxon>
        <taxon>Actinomycetota</taxon>
        <taxon>Actinomycetes</taxon>
        <taxon>Kitasatosporales</taxon>
        <taxon>Streptomycetaceae</taxon>
        <taxon>Streptomyces</taxon>
    </lineage>
</organism>
<comment type="caution">
    <text evidence="1">The sequence shown here is derived from an EMBL/GenBank/DDBJ whole genome shotgun (WGS) entry which is preliminary data.</text>
</comment>
<sequence>MRNRTRVTAPAAALLGTAAALTLSPTARAQGSHGGGTPGGDSLGDPVYPVLGNTGYRVSDYLLDFTYRADTQLVDASVTITARATQDLSRFSLDLLGPVVQGVWLDHHKATFEQAAEKLVVTPAACVRKHRKFVIRVDYVADPRKIKPPYNGWVPTPEGFAVACQPDLARTVFPCNDHPSDKANFTFKVTVPEGLQGVATGSLVSTRTVDGMTTFAYRSRDPIATEVVQVTVGDYRIVERQGPSGMRLRDVVPTARAAALEPALSHRVN</sequence>
<gene>
    <name evidence="1" type="ORF">WKI67_05980</name>
</gene>
<name>A0ACC6PNL0_9ACTN</name>
<protein>
    <submittedName>
        <fullName evidence="1">Uncharacterized protein</fullName>
    </submittedName>
</protein>
<proteinExistence type="predicted"/>